<organism evidence="1 2">
    <name type="scientific">Bradyrhizobium betae</name>
    <dbReference type="NCBI Taxonomy" id="244734"/>
    <lineage>
        <taxon>Bacteria</taxon>
        <taxon>Pseudomonadati</taxon>
        <taxon>Pseudomonadota</taxon>
        <taxon>Alphaproteobacteria</taxon>
        <taxon>Hyphomicrobiales</taxon>
        <taxon>Nitrobacteraceae</taxon>
        <taxon>Bradyrhizobium</taxon>
    </lineage>
</organism>
<evidence type="ECO:0000313" key="1">
    <source>
        <dbReference type="EMBL" id="RXT54381.1"/>
    </source>
</evidence>
<gene>
    <name evidence="1" type="ORF">B5V03_00120</name>
</gene>
<proteinExistence type="predicted"/>
<sequence>MAQAEPDGFRRWMRSSAGRGLARAGPEPSDNCLAFAFYRPFSRRDVYVSTRFLINGEKDQAAGLVVRFRSPEEH</sequence>
<accession>A0A4Q1VP36</accession>
<evidence type="ECO:0000313" key="2">
    <source>
        <dbReference type="Proteomes" id="UP000290819"/>
    </source>
</evidence>
<dbReference type="AlphaFoldDB" id="A0A4Q1VP36"/>
<name>A0A4Q1VP36_9BRAD</name>
<reference evidence="1 2" key="1">
    <citation type="submission" date="2017-03" db="EMBL/GenBank/DDBJ databases">
        <authorList>
            <person name="Safronova V.I."/>
            <person name="Sazanova A.L."/>
            <person name="Chirak E.R."/>
        </authorList>
    </citation>
    <scope>NUCLEOTIDE SEQUENCE [LARGE SCALE GENOMIC DNA]</scope>
    <source>
        <strain evidence="1 2">Opo-243</strain>
    </source>
</reference>
<protein>
    <submittedName>
        <fullName evidence="1">Uncharacterized protein</fullName>
    </submittedName>
</protein>
<keyword evidence="2" id="KW-1185">Reference proteome</keyword>
<comment type="caution">
    <text evidence="1">The sequence shown here is derived from an EMBL/GenBank/DDBJ whole genome shotgun (WGS) entry which is preliminary data.</text>
</comment>
<dbReference type="Proteomes" id="UP000290819">
    <property type="component" value="Unassembled WGS sequence"/>
</dbReference>
<dbReference type="EMBL" id="MZXW01000003">
    <property type="protein sequence ID" value="RXT54381.1"/>
    <property type="molecule type" value="Genomic_DNA"/>
</dbReference>